<protein>
    <submittedName>
        <fullName evidence="2">DUF4386 domain-containing protein</fullName>
    </submittedName>
</protein>
<sequence length="228" mass="25464">MDMVTFYRTSGVFIILVALGFTISQTGITKLFNYPQILRSPVDVILSKYYKGGAKLKFFWTCFALSSLMLIPMSAIFYKVLNRNDTPYLIIGAAFGMVSGVFYVLGLMRWTFLADNLSSKYINEVDNTNMKETIEIIFQSFHVYCGNSIGETMGFLCMGIWISISGISMIGSKILPSFIGLGFIVCGIGIFLGPLEWVGVKFANKVNKLSMKILMLLLVYMGIKLIIC</sequence>
<feature type="transmembrane region" description="Helical" evidence="1">
    <location>
        <begin position="12"/>
        <end position="32"/>
    </location>
</feature>
<evidence type="ECO:0000313" key="3">
    <source>
        <dbReference type="Proteomes" id="UP000017590"/>
    </source>
</evidence>
<keyword evidence="3" id="KW-1185">Reference proteome</keyword>
<evidence type="ECO:0000256" key="1">
    <source>
        <dbReference type="SAM" id="Phobius"/>
    </source>
</evidence>
<organism evidence="2 3">
    <name type="scientific">Clostridium autoethanogenum DSM 10061</name>
    <dbReference type="NCBI Taxonomy" id="1341692"/>
    <lineage>
        <taxon>Bacteria</taxon>
        <taxon>Bacillati</taxon>
        <taxon>Bacillota</taxon>
        <taxon>Clostridia</taxon>
        <taxon>Eubacteriales</taxon>
        <taxon>Clostridiaceae</taxon>
        <taxon>Clostridium</taxon>
    </lineage>
</organism>
<accession>A0ABN4BJY5</accession>
<feature type="transmembrane region" description="Helical" evidence="1">
    <location>
        <begin position="209"/>
        <end position="227"/>
    </location>
</feature>
<name>A0ABN4BJY5_9CLOT</name>
<keyword evidence="1" id="KW-0472">Membrane</keyword>
<dbReference type="RefSeq" id="WP_013238422.1">
    <property type="nucleotide sequence ID" value="NC_022592.1"/>
</dbReference>
<dbReference type="InterPro" id="IPR025495">
    <property type="entry name" value="DUF4386"/>
</dbReference>
<proteinExistence type="predicted"/>
<reference evidence="3" key="1">
    <citation type="journal article" date="2014" name="Biotechnol. Biofuels">
        <title>Comparison of single-molecule sequencing and hybrid approaches for finishing the genome of Clostridium autoethanogenum and analysis of CRISPR systems in industrial relevant Clostridia.</title>
        <authorList>
            <person name="Brown S.D."/>
            <person name="Nagaraju S."/>
            <person name="Utturkar S."/>
            <person name="De Tissera S."/>
            <person name="Segovia S."/>
            <person name="Mitchell W."/>
            <person name="Land M.L."/>
            <person name="Dassanayake A."/>
            <person name="Kopke M."/>
        </authorList>
    </citation>
    <scope>NUCLEOTIDE SEQUENCE [LARGE SCALE GENOMIC DNA]</scope>
    <source>
        <strain evidence="3">DSM 10061</strain>
    </source>
</reference>
<dbReference type="EMBL" id="CP006763">
    <property type="protein sequence ID" value="AGY78076.1"/>
    <property type="molecule type" value="Genomic_DNA"/>
</dbReference>
<keyword evidence="1" id="KW-0812">Transmembrane</keyword>
<keyword evidence="1" id="KW-1133">Transmembrane helix</keyword>
<dbReference type="Pfam" id="PF14329">
    <property type="entry name" value="DUF4386"/>
    <property type="match status" value="1"/>
</dbReference>
<feature type="transmembrane region" description="Helical" evidence="1">
    <location>
        <begin position="88"/>
        <end position="112"/>
    </location>
</feature>
<dbReference type="Proteomes" id="UP000017590">
    <property type="component" value="Chromosome"/>
</dbReference>
<feature type="transmembrane region" description="Helical" evidence="1">
    <location>
        <begin position="178"/>
        <end position="197"/>
    </location>
</feature>
<gene>
    <name evidence="2" type="ORF">CAETHG_3875</name>
</gene>
<evidence type="ECO:0000313" key="2">
    <source>
        <dbReference type="EMBL" id="AGY78076.1"/>
    </source>
</evidence>
<feature type="transmembrane region" description="Helical" evidence="1">
    <location>
        <begin position="58"/>
        <end position="81"/>
    </location>
</feature>
<feature type="transmembrane region" description="Helical" evidence="1">
    <location>
        <begin position="153"/>
        <end position="171"/>
    </location>
</feature>